<reference evidence="1 2" key="1">
    <citation type="submission" date="2018-02" db="EMBL/GenBank/DDBJ databases">
        <title>Draft genome of wild Prunus yedoensis var. nudiflora.</title>
        <authorList>
            <person name="Baek S."/>
            <person name="Kim J.-H."/>
            <person name="Choi K."/>
            <person name="Kim G.-B."/>
            <person name="Cho A."/>
            <person name="Jang H."/>
            <person name="Shin C.-H."/>
            <person name="Yu H.-J."/>
            <person name="Mun J.-H."/>
        </authorList>
    </citation>
    <scope>NUCLEOTIDE SEQUENCE [LARGE SCALE GENOMIC DNA]</scope>
    <source>
        <strain evidence="2">cv. Jeju island</strain>
        <tissue evidence="1">Leaf</tissue>
    </source>
</reference>
<gene>
    <name evidence="1" type="ORF">Pyn_37987</name>
</gene>
<evidence type="ECO:0000313" key="1">
    <source>
        <dbReference type="EMBL" id="PQQ12612.1"/>
    </source>
</evidence>
<organism evidence="1 2">
    <name type="scientific">Prunus yedoensis var. nudiflora</name>
    <dbReference type="NCBI Taxonomy" id="2094558"/>
    <lineage>
        <taxon>Eukaryota</taxon>
        <taxon>Viridiplantae</taxon>
        <taxon>Streptophyta</taxon>
        <taxon>Embryophyta</taxon>
        <taxon>Tracheophyta</taxon>
        <taxon>Spermatophyta</taxon>
        <taxon>Magnoliopsida</taxon>
        <taxon>eudicotyledons</taxon>
        <taxon>Gunneridae</taxon>
        <taxon>Pentapetalae</taxon>
        <taxon>rosids</taxon>
        <taxon>fabids</taxon>
        <taxon>Rosales</taxon>
        <taxon>Rosaceae</taxon>
        <taxon>Amygdaloideae</taxon>
        <taxon>Amygdaleae</taxon>
        <taxon>Prunus</taxon>
    </lineage>
</organism>
<dbReference type="EMBL" id="PJQY01000340">
    <property type="protein sequence ID" value="PQQ12612.1"/>
    <property type="molecule type" value="Genomic_DNA"/>
</dbReference>
<name>A0A314YVB6_PRUYE</name>
<accession>A0A314YVB6</accession>
<proteinExistence type="predicted"/>
<dbReference type="AlphaFoldDB" id="A0A314YVB6"/>
<comment type="caution">
    <text evidence="1">The sequence shown here is derived from an EMBL/GenBank/DDBJ whole genome shotgun (WGS) entry which is preliminary data.</text>
</comment>
<dbReference type="Proteomes" id="UP000250321">
    <property type="component" value="Unassembled WGS sequence"/>
</dbReference>
<keyword evidence="2" id="KW-1185">Reference proteome</keyword>
<sequence length="117" mass="13144">MGGALVKQDNVGRQVFWAESWQPRHGSMIDLVTLAFVLSRAWHWCCRQAVHAACRRAVQQTPTEDAHGMQAECAKGADRLWRKSGGKAVMAGAQRARRMRNARRQTVLDVAVWLKSC</sequence>
<evidence type="ECO:0000313" key="2">
    <source>
        <dbReference type="Proteomes" id="UP000250321"/>
    </source>
</evidence>
<protein>
    <submittedName>
        <fullName evidence="1">Uncharacterized protein</fullName>
    </submittedName>
</protein>